<accession>A0A7J6SR81</accession>
<comment type="caution">
    <text evidence="1">The sequence shown here is derived from an EMBL/GenBank/DDBJ whole genome shotgun (WGS) entry which is preliminary data.</text>
</comment>
<evidence type="ECO:0000313" key="1">
    <source>
        <dbReference type="EMBL" id="KAF4735361.1"/>
    </source>
</evidence>
<evidence type="ECO:0000313" key="2">
    <source>
        <dbReference type="Proteomes" id="UP000553632"/>
    </source>
</evidence>
<sequence>ATPMLSDNLQPDLCLIRRRSVSITIGGRSCRVWRLESACLCPRYRCSYRRPGQPT</sequence>
<name>A0A7J6SR81_PEROL</name>
<dbReference type="EMBL" id="JABANO010016334">
    <property type="protein sequence ID" value="KAF4735361.1"/>
    <property type="molecule type" value="Genomic_DNA"/>
</dbReference>
<protein>
    <submittedName>
        <fullName evidence="1">Uncharacterized protein</fullName>
    </submittedName>
</protein>
<feature type="non-terminal residue" evidence="1">
    <location>
        <position position="1"/>
    </location>
</feature>
<organism evidence="1 2">
    <name type="scientific">Perkinsus olseni</name>
    <name type="common">Perkinsus atlanticus</name>
    <dbReference type="NCBI Taxonomy" id="32597"/>
    <lineage>
        <taxon>Eukaryota</taxon>
        <taxon>Sar</taxon>
        <taxon>Alveolata</taxon>
        <taxon>Perkinsozoa</taxon>
        <taxon>Perkinsea</taxon>
        <taxon>Perkinsida</taxon>
        <taxon>Perkinsidae</taxon>
        <taxon>Perkinsus</taxon>
    </lineage>
</organism>
<reference evidence="1 2" key="1">
    <citation type="submission" date="2020-04" db="EMBL/GenBank/DDBJ databases">
        <title>Perkinsus olseni comparative genomics.</title>
        <authorList>
            <person name="Bogema D.R."/>
        </authorList>
    </citation>
    <scope>NUCLEOTIDE SEQUENCE [LARGE SCALE GENOMIC DNA]</scope>
    <source>
        <strain evidence="1 2">ATCC PRA-207</strain>
    </source>
</reference>
<proteinExistence type="predicted"/>
<keyword evidence="2" id="KW-1185">Reference proteome</keyword>
<feature type="non-terminal residue" evidence="1">
    <location>
        <position position="55"/>
    </location>
</feature>
<dbReference type="Proteomes" id="UP000553632">
    <property type="component" value="Unassembled WGS sequence"/>
</dbReference>
<dbReference type="AlphaFoldDB" id="A0A7J6SR81"/>
<gene>
    <name evidence="1" type="ORF">FOZ63_004163</name>
</gene>